<evidence type="ECO:0000256" key="1">
    <source>
        <dbReference type="ARBA" id="ARBA00004496"/>
    </source>
</evidence>
<name>A0A6M0CEU7_9FLAO</name>
<comment type="subcellular location">
    <subcellularLocation>
        <location evidence="1 8">Cytoplasm</location>
    </subcellularLocation>
</comment>
<dbReference type="EC" id="6.3.4.19" evidence="8"/>
<dbReference type="InterPro" id="IPR012094">
    <property type="entry name" value="tRNA_Ile_lys_synt"/>
</dbReference>
<evidence type="ECO:0000256" key="2">
    <source>
        <dbReference type="ARBA" id="ARBA00022490"/>
    </source>
</evidence>
<dbReference type="GO" id="GO:0005737">
    <property type="term" value="C:cytoplasm"/>
    <property type="evidence" value="ECO:0007669"/>
    <property type="project" value="UniProtKB-SubCell"/>
</dbReference>
<feature type="domain" description="Lysidine-tRNA(Ile) synthetase C-terminal" evidence="9">
    <location>
        <begin position="359"/>
        <end position="432"/>
    </location>
</feature>
<dbReference type="PANTHER" id="PTHR43033">
    <property type="entry name" value="TRNA(ILE)-LYSIDINE SYNTHASE-RELATED"/>
    <property type="match status" value="1"/>
</dbReference>
<dbReference type="RefSeq" id="WP_164029633.1">
    <property type="nucleotide sequence ID" value="NZ_JAABOQ010000002.1"/>
</dbReference>
<comment type="function">
    <text evidence="8">Ligates lysine onto the cytidine present at position 34 of the AUA codon-specific tRNA(Ile) that contains the anticodon CAU, in an ATP-dependent manner. Cytidine is converted to lysidine, thus changing the amino acid specificity of the tRNA from methionine to isoleucine.</text>
</comment>
<reference evidence="10 11" key="1">
    <citation type="submission" date="2020-01" db="EMBL/GenBank/DDBJ databases">
        <title>Spongiivirga citrea KCTC 32990T.</title>
        <authorList>
            <person name="Wang G."/>
        </authorList>
    </citation>
    <scope>NUCLEOTIDE SEQUENCE [LARGE SCALE GENOMIC DNA]</scope>
    <source>
        <strain evidence="10 11">KCTC 32990</strain>
    </source>
</reference>
<keyword evidence="6 8" id="KW-0067">ATP-binding</keyword>
<dbReference type="Gene3D" id="3.40.50.620">
    <property type="entry name" value="HUPs"/>
    <property type="match status" value="1"/>
</dbReference>
<sequence>MKTAFSDHIDTNFPFLKKGKLLIAVSGGLDSVVLTHLLHSLSLDCTLAHCNFKLRGEESDADEAFVIALGETLNFEVFTQSFNTDEYASNSGISIQMAARELRYDWFYDLSNQFGFDAILTAHHANDNLETLLINLTRSTGIEGLLGIPEQNNSIVRPLLSFDRKEIEEYAKKHELEWREDASNSDEKYFRNAIRHHIIPELEKLNPRINRSVKQTQEHLADSWQLVEDRIEWLKNELEPEWSDGKLKIDKLKELSNTKAYLYYLLKDYGFTEWDDVVGLLSTSPGKKVTSRTHTLLKDRDYLILKAVDEVANGAAYLIEEGAEALTEPVLLQITTDNTIINESNSELFVDKETLKFPLTLRKWEKGDYFYPLGMQGKKKKLSKFFKDEKYSLFDKQAQWLLCSDEKIVWVVGKRADDRFKVTEKTTTVLKFKQTE</sequence>
<dbReference type="GO" id="GO:0032267">
    <property type="term" value="F:tRNA(Ile)-lysidine synthase activity"/>
    <property type="evidence" value="ECO:0007669"/>
    <property type="project" value="UniProtKB-EC"/>
</dbReference>
<evidence type="ECO:0000313" key="10">
    <source>
        <dbReference type="EMBL" id="NER16358.1"/>
    </source>
</evidence>
<evidence type="ECO:0000256" key="8">
    <source>
        <dbReference type="HAMAP-Rule" id="MF_01161"/>
    </source>
</evidence>
<organism evidence="10 11">
    <name type="scientific">Spongiivirga citrea</name>
    <dbReference type="NCBI Taxonomy" id="1481457"/>
    <lineage>
        <taxon>Bacteria</taxon>
        <taxon>Pseudomonadati</taxon>
        <taxon>Bacteroidota</taxon>
        <taxon>Flavobacteriia</taxon>
        <taxon>Flavobacteriales</taxon>
        <taxon>Flavobacteriaceae</taxon>
        <taxon>Spongiivirga</taxon>
    </lineage>
</organism>
<dbReference type="InterPro" id="IPR011063">
    <property type="entry name" value="TilS/TtcA_N"/>
</dbReference>
<keyword evidence="11" id="KW-1185">Reference proteome</keyword>
<evidence type="ECO:0000259" key="9">
    <source>
        <dbReference type="SMART" id="SM00977"/>
    </source>
</evidence>
<evidence type="ECO:0000256" key="4">
    <source>
        <dbReference type="ARBA" id="ARBA00022694"/>
    </source>
</evidence>
<comment type="caution">
    <text evidence="10">The sequence shown here is derived from an EMBL/GenBank/DDBJ whole genome shotgun (WGS) entry which is preliminary data.</text>
</comment>
<dbReference type="EMBL" id="JAABOQ010000002">
    <property type="protein sequence ID" value="NER16358.1"/>
    <property type="molecule type" value="Genomic_DNA"/>
</dbReference>
<dbReference type="Pfam" id="PF11734">
    <property type="entry name" value="TilS_C"/>
    <property type="match status" value="1"/>
</dbReference>
<comment type="domain">
    <text evidence="8">The N-terminal region contains the highly conserved SGGXDS motif, predicted to be a P-loop motif involved in ATP binding.</text>
</comment>
<evidence type="ECO:0000256" key="5">
    <source>
        <dbReference type="ARBA" id="ARBA00022741"/>
    </source>
</evidence>
<dbReference type="InterPro" id="IPR014729">
    <property type="entry name" value="Rossmann-like_a/b/a_fold"/>
</dbReference>
<evidence type="ECO:0000256" key="7">
    <source>
        <dbReference type="ARBA" id="ARBA00048539"/>
    </source>
</evidence>
<dbReference type="GO" id="GO:0006400">
    <property type="term" value="P:tRNA modification"/>
    <property type="evidence" value="ECO:0007669"/>
    <property type="project" value="UniProtKB-UniRule"/>
</dbReference>
<dbReference type="CDD" id="cd01992">
    <property type="entry name" value="TilS_N"/>
    <property type="match status" value="1"/>
</dbReference>
<proteinExistence type="inferred from homology"/>
<keyword evidence="5 8" id="KW-0547">Nucleotide-binding</keyword>
<keyword evidence="2 8" id="KW-0963">Cytoplasm</keyword>
<dbReference type="HAMAP" id="MF_01161">
    <property type="entry name" value="tRNA_Ile_lys_synt"/>
    <property type="match status" value="1"/>
</dbReference>
<dbReference type="SUPFAM" id="SSF52402">
    <property type="entry name" value="Adenine nucleotide alpha hydrolases-like"/>
    <property type="match status" value="1"/>
</dbReference>
<protein>
    <recommendedName>
        <fullName evidence="8">tRNA(Ile)-lysidine synthase</fullName>
        <ecNumber evidence="8">6.3.4.19</ecNumber>
    </recommendedName>
    <alternativeName>
        <fullName evidence="8">tRNA(Ile)-2-lysyl-cytidine synthase</fullName>
    </alternativeName>
    <alternativeName>
        <fullName evidence="8">tRNA(Ile)-lysidine synthetase</fullName>
    </alternativeName>
</protein>
<evidence type="ECO:0000313" key="11">
    <source>
        <dbReference type="Proteomes" id="UP000474296"/>
    </source>
</evidence>
<dbReference type="NCBIfam" id="TIGR02432">
    <property type="entry name" value="lysidine_TilS_N"/>
    <property type="match status" value="1"/>
</dbReference>
<comment type="catalytic activity">
    <reaction evidence="7 8">
        <text>cytidine(34) in tRNA(Ile2) + L-lysine + ATP = lysidine(34) in tRNA(Ile2) + AMP + diphosphate + H(+)</text>
        <dbReference type="Rhea" id="RHEA:43744"/>
        <dbReference type="Rhea" id="RHEA-COMP:10625"/>
        <dbReference type="Rhea" id="RHEA-COMP:10670"/>
        <dbReference type="ChEBI" id="CHEBI:15378"/>
        <dbReference type="ChEBI" id="CHEBI:30616"/>
        <dbReference type="ChEBI" id="CHEBI:32551"/>
        <dbReference type="ChEBI" id="CHEBI:33019"/>
        <dbReference type="ChEBI" id="CHEBI:82748"/>
        <dbReference type="ChEBI" id="CHEBI:83665"/>
        <dbReference type="ChEBI" id="CHEBI:456215"/>
        <dbReference type="EC" id="6.3.4.19"/>
    </reaction>
</comment>
<gene>
    <name evidence="8 10" type="primary">tilS</name>
    <name evidence="10" type="ORF">GWK10_04010</name>
</gene>
<dbReference type="Pfam" id="PF01171">
    <property type="entry name" value="ATP_bind_3"/>
    <property type="match status" value="1"/>
</dbReference>
<feature type="binding site" evidence="8">
    <location>
        <begin position="26"/>
        <end position="31"/>
    </location>
    <ligand>
        <name>ATP</name>
        <dbReference type="ChEBI" id="CHEBI:30616"/>
    </ligand>
</feature>
<dbReference type="GO" id="GO:0005524">
    <property type="term" value="F:ATP binding"/>
    <property type="evidence" value="ECO:0007669"/>
    <property type="project" value="UniProtKB-UniRule"/>
</dbReference>
<comment type="similarity">
    <text evidence="8">Belongs to the tRNA(Ile)-lysidine synthase family.</text>
</comment>
<dbReference type="InterPro" id="IPR012796">
    <property type="entry name" value="Lysidine-tRNA-synth_C"/>
</dbReference>
<keyword evidence="4 8" id="KW-0819">tRNA processing</keyword>
<evidence type="ECO:0000256" key="3">
    <source>
        <dbReference type="ARBA" id="ARBA00022598"/>
    </source>
</evidence>
<dbReference type="PANTHER" id="PTHR43033:SF1">
    <property type="entry name" value="TRNA(ILE)-LYSIDINE SYNTHASE-RELATED"/>
    <property type="match status" value="1"/>
</dbReference>
<evidence type="ECO:0000256" key="6">
    <source>
        <dbReference type="ARBA" id="ARBA00022840"/>
    </source>
</evidence>
<accession>A0A6M0CEU7</accession>
<dbReference type="Proteomes" id="UP000474296">
    <property type="component" value="Unassembled WGS sequence"/>
</dbReference>
<dbReference type="AlphaFoldDB" id="A0A6M0CEU7"/>
<dbReference type="InterPro" id="IPR012795">
    <property type="entry name" value="tRNA_Ile_lys_synt_N"/>
</dbReference>
<keyword evidence="3 8" id="KW-0436">Ligase</keyword>
<dbReference type="SMART" id="SM00977">
    <property type="entry name" value="TilS_C"/>
    <property type="match status" value="1"/>
</dbReference>
<dbReference type="SUPFAM" id="SSF56037">
    <property type="entry name" value="PheT/TilS domain"/>
    <property type="match status" value="1"/>
</dbReference>